<keyword evidence="4 5" id="KW-0472">Membrane</keyword>
<evidence type="ECO:0000259" key="6">
    <source>
        <dbReference type="PROSITE" id="PS50850"/>
    </source>
</evidence>
<dbReference type="PANTHER" id="PTHR24064">
    <property type="entry name" value="SOLUTE CARRIER FAMILY 22 MEMBER"/>
    <property type="match status" value="1"/>
</dbReference>
<dbReference type="GO" id="GO:0016020">
    <property type="term" value="C:membrane"/>
    <property type="evidence" value="ECO:0007669"/>
    <property type="project" value="UniProtKB-SubCell"/>
</dbReference>
<evidence type="ECO:0000256" key="2">
    <source>
        <dbReference type="ARBA" id="ARBA00022692"/>
    </source>
</evidence>
<evidence type="ECO:0000256" key="5">
    <source>
        <dbReference type="SAM" id="Phobius"/>
    </source>
</evidence>
<keyword evidence="8" id="KW-1185">Reference proteome</keyword>
<dbReference type="STRING" id="51511.ENSCSAVP00000007759"/>
<evidence type="ECO:0000256" key="3">
    <source>
        <dbReference type="ARBA" id="ARBA00022989"/>
    </source>
</evidence>
<dbReference type="InterPro" id="IPR005828">
    <property type="entry name" value="MFS_sugar_transport-like"/>
</dbReference>
<proteinExistence type="predicted"/>
<reference evidence="8" key="1">
    <citation type="submission" date="2003-08" db="EMBL/GenBank/DDBJ databases">
        <authorList>
            <person name="Birren B."/>
            <person name="Nusbaum C."/>
            <person name="Abebe A."/>
            <person name="Abouelleil A."/>
            <person name="Adekoya E."/>
            <person name="Ait-zahra M."/>
            <person name="Allen N."/>
            <person name="Allen T."/>
            <person name="An P."/>
            <person name="Anderson M."/>
            <person name="Anderson S."/>
            <person name="Arachchi H."/>
            <person name="Armbruster J."/>
            <person name="Bachantsang P."/>
            <person name="Baldwin J."/>
            <person name="Barry A."/>
            <person name="Bayul T."/>
            <person name="Blitshsteyn B."/>
            <person name="Bloom T."/>
            <person name="Blye J."/>
            <person name="Boguslavskiy L."/>
            <person name="Borowsky M."/>
            <person name="Boukhgalter B."/>
            <person name="Brunache A."/>
            <person name="Butler J."/>
            <person name="Calixte N."/>
            <person name="Calvo S."/>
            <person name="Camarata J."/>
            <person name="Campo K."/>
            <person name="Chang J."/>
            <person name="Cheshatsang Y."/>
            <person name="Citroen M."/>
            <person name="Collymore A."/>
            <person name="Considine T."/>
            <person name="Cook A."/>
            <person name="Cooke P."/>
            <person name="Corum B."/>
            <person name="Cuomo C."/>
            <person name="David R."/>
            <person name="Dawoe T."/>
            <person name="Degray S."/>
            <person name="Dodge S."/>
            <person name="Dooley K."/>
            <person name="Dorje P."/>
            <person name="Dorjee K."/>
            <person name="Dorris L."/>
            <person name="Duffey N."/>
            <person name="Dupes A."/>
            <person name="Elkins T."/>
            <person name="Engels R."/>
            <person name="Erickson J."/>
            <person name="Farina A."/>
            <person name="Faro S."/>
            <person name="Ferreira P."/>
            <person name="Fischer H."/>
            <person name="Fitzgerald M."/>
            <person name="Foley K."/>
            <person name="Gage D."/>
            <person name="Galagan J."/>
            <person name="Gearin G."/>
            <person name="Gnerre S."/>
            <person name="Gnirke A."/>
            <person name="Goyette A."/>
            <person name="Graham J."/>
            <person name="Grandbois E."/>
            <person name="Gyaltsen K."/>
            <person name="Hafez N."/>
            <person name="Hagopian D."/>
            <person name="Hagos B."/>
            <person name="Hall J."/>
            <person name="Hatcher B."/>
            <person name="Heller A."/>
            <person name="Higgins H."/>
            <person name="Honan T."/>
            <person name="Horn A."/>
            <person name="Houde N."/>
            <person name="Hughes L."/>
            <person name="Hulme W."/>
            <person name="Husby E."/>
            <person name="Iliev I."/>
            <person name="Jaffe D."/>
            <person name="Jones C."/>
            <person name="Kamal M."/>
            <person name="Kamat A."/>
            <person name="Kamvysselis M."/>
            <person name="Karlsson E."/>
            <person name="Kells C."/>
            <person name="Kieu A."/>
            <person name="Kisner P."/>
            <person name="Kodira C."/>
            <person name="Kulbokas E."/>
            <person name="Labutti K."/>
            <person name="Lama D."/>
            <person name="Landers T."/>
            <person name="Leger J."/>
            <person name="Levine S."/>
            <person name="Lewis D."/>
            <person name="Lewis T."/>
            <person name="Lindblad-toh K."/>
            <person name="Liu X."/>
            <person name="Lokyitsang T."/>
            <person name="Lokyitsang Y."/>
            <person name="Lucien O."/>
            <person name="Lui A."/>
            <person name="Ma L.J."/>
            <person name="Mabbitt R."/>
            <person name="Macdonald J."/>
            <person name="Maclean C."/>
            <person name="Major J."/>
            <person name="Manning J."/>
            <person name="Marabella R."/>
            <person name="Maru K."/>
            <person name="Matthews C."/>
            <person name="Mauceli E."/>
            <person name="Mccarthy M."/>
            <person name="Mcdonough S."/>
            <person name="Mcghee T."/>
            <person name="Meldrim J."/>
            <person name="Meneus L."/>
            <person name="Mesirov J."/>
            <person name="Mihalev A."/>
            <person name="Mihova T."/>
            <person name="Mikkelsen T."/>
            <person name="Mlenga V."/>
            <person name="Moru K."/>
            <person name="Mozes J."/>
            <person name="Mulrain L."/>
            <person name="Munson G."/>
            <person name="Naylor J."/>
            <person name="Newes C."/>
            <person name="Nguyen C."/>
            <person name="Nguyen N."/>
            <person name="Nguyen T."/>
            <person name="Nicol R."/>
            <person name="Nielsen C."/>
            <person name="Nizzari M."/>
            <person name="Norbu C."/>
            <person name="Norbu N."/>
            <person name="O'donnell P."/>
            <person name="Okoawo O."/>
            <person name="O'leary S."/>
            <person name="Omotosho B."/>
            <person name="O'neill K."/>
            <person name="Osman S."/>
            <person name="Parker S."/>
            <person name="Perrin D."/>
            <person name="Phunkhang P."/>
            <person name="Piqani B."/>
            <person name="Purcell S."/>
            <person name="Rachupka T."/>
            <person name="Ramasamy U."/>
            <person name="Rameau R."/>
            <person name="Ray V."/>
            <person name="Raymond C."/>
            <person name="Retta R."/>
            <person name="Richardson S."/>
            <person name="Rise C."/>
            <person name="Rodriguez J."/>
            <person name="Rogers J."/>
            <person name="Rogov P."/>
            <person name="Rutman M."/>
            <person name="Schupbach R."/>
            <person name="Seaman C."/>
            <person name="Settipalli S."/>
            <person name="Sharpe T."/>
            <person name="Sheridan J."/>
            <person name="Sherpa N."/>
            <person name="Shi J."/>
            <person name="Smirnov S."/>
            <person name="Smith C."/>
            <person name="Sougnez C."/>
            <person name="Spencer B."/>
            <person name="Stalker J."/>
            <person name="Stange-thomann N."/>
            <person name="Stavropoulos S."/>
            <person name="Stetson K."/>
            <person name="Stone C."/>
            <person name="Stone S."/>
            <person name="Stubbs M."/>
            <person name="Talamas J."/>
            <person name="Tchuinga P."/>
            <person name="Tenzing P."/>
            <person name="Tesfaye S."/>
            <person name="Theodore J."/>
            <person name="Thoulutsang Y."/>
            <person name="Topham K."/>
            <person name="Towey S."/>
            <person name="Tsamla T."/>
            <person name="Tsomo N."/>
            <person name="Vallee D."/>
            <person name="Vassiliev H."/>
            <person name="Venkataraman V."/>
            <person name="Vinson J."/>
            <person name="Vo A."/>
            <person name="Wade C."/>
            <person name="Wang S."/>
            <person name="Wangchuk T."/>
            <person name="Wangdi T."/>
            <person name="Whittaker C."/>
            <person name="Wilkinson J."/>
            <person name="Wu Y."/>
            <person name="Wyman D."/>
            <person name="Yadav S."/>
            <person name="Yang S."/>
            <person name="Yang X."/>
            <person name="Yeager S."/>
            <person name="Yee E."/>
            <person name="Young G."/>
            <person name="Zainoun J."/>
            <person name="Zembeck L."/>
            <person name="Zimmer A."/>
            <person name="Zody M."/>
            <person name="Lander E."/>
        </authorList>
    </citation>
    <scope>NUCLEOTIDE SEQUENCE [LARGE SCALE GENOMIC DNA]</scope>
</reference>
<evidence type="ECO:0000313" key="7">
    <source>
        <dbReference type="Ensembl" id="ENSCSAVP00000007759.1"/>
    </source>
</evidence>
<dbReference type="HOGENOM" id="CLU_001265_34_3_1"/>
<feature type="transmembrane region" description="Helical" evidence="5">
    <location>
        <begin position="175"/>
        <end position="199"/>
    </location>
</feature>
<dbReference type="Pfam" id="PF00083">
    <property type="entry name" value="Sugar_tr"/>
    <property type="match status" value="1"/>
</dbReference>
<reference evidence="7" key="3">
    <citation type="submission" date="2025-09" db="UniProtKB">
        <authorList>
            <consortium name="Ensembl"/>
        </authorList>
    </citation>
    <scope>IDENTIFICATION</scope>
</reference>
<dbReference type="InterPro" id="IPR036259">
    <property type="entry name" value="MFS_trans_sf"/>
</dbReference>
<dbReference type="PROSITE" id="PS50850">
    <property type="entry name" value="MFS"/>
    <property type="match status" value="1"/>
</dbReference>
<feature type="transmembrane region" description="Helical" evidence="5">
    <location>
        <begin position="12"/>
        <end position="29"/>
    </location>
</feature>
<dbReference type="OMA" id="THINHEH"/>
<dbReference type="GeneTree" id="ENSGT00940000168155"/>
<dbReference type="Gene3D" id="1.20.1250.20">
    <property type="entry name" value="MFS general substrate transporter like domains"/>
    <property type="match status" value="1"/>
</dbReference>
<dbReference type="InParanoid" id="H2YQZ9"/>
<comment type="subcellular location">
    <subcellularLocation>
        <location evidence="1">Membrane</location>
        <topology evidence="1">Multi-pass membrane protein</topology>
    </subcellularLocation>
</comment>
<evidence type="ECO:0000256" key="1">
    <source>
        <dbReference type="ARBA" id="ARBA00004141"/>
    </source>
</evidence>
<dbReference type="eggNOG" id="KOG0255">
    <property type="taxonomic scope" value="Eukaryota"/>
</dbReference>
<evidence type="ECO:0000256" key="4">
    <source>
        <dbReference type="ARBA" id="ARBA00023136"/>
    </source>
</evidence>
<keyword evidence="2 5" id="KW-0812">Transmembrane</keyword>
<name>H2YQZ9_CIOSA</name>
<feature type="transmembrane region" description="Helical" evidence="5">
    <location>
        <begin position="92"/>
        <end position="109"/>
    </location>
</feature>
<accession>H2YQZ9</accession>
<feature type="transmembrane region" description="Helical" evidence="5">
    <location>
        <begin position="238"/>
        <end position="258"/>
    </location>
</feature>
<dbReference type="GO" id="GO:0022857">
    <property type="term" value="F:transmembrane transporter activity"/>
    <property type="evidence" value="ECO:0007669"/>
    <property type="project" value="InterPro"/>
</dbReference>
<protein>
    <recommendedName>
        <fullName evidence="6">Major facilitator superfamily (MFS) profile domain-containing protein</fullName>
    </recommendedName>
</protein>
<feature type="transmembrane region" description="Helical" evidence="5">
    <location>
        <begin position="153"/>
        <end position="169"/>
    </location>
</feature>
<dbReference type="SUPFAM" id="SSF103473">
    <property type="entry name" value="MFS general substrate transporter"/>
    <property type="match status" value="1"/>
</dbReference>
<reference evidence="7" key="2">
    <citation type="submission" date="2025-08" db="UniProtKB">
        <authorList>
            <consortium name="Ensembl"/>
        </authorList>
    </citation>
    <scope>IDENTIFICATION</scope>
</reference>
<feature type="transmembrane region" description="Helical" evidence="5">
    <location>
        <begin position="121"/>
        <end position="141"/>
    </location>
</feature>
<feature type="domain" description="Major facilitator superfamily (MFS) profile" evidence="6">
    <location>
        <begin position="1"/>
        <end position="263"/>
    </location>
</feature>
<sequence>MAYIEPAWRPLTRILCIPQIIPLIALWFVPESPRWLYSQGRLAEAESVLVKIAKRNGVHQPVLSLIKKPSESKKTNFTVVDALKHKTTRKRLLVLGYVWFVCSFVYYGLTLAAGDIGDNPYVSEVLSGLVELPTLLLTGYILDRKWCGRKRGLCSTLLLSGVAGFILMFCQEKNLFKMVVGLCGKMVIATAFNTLYIYAPELFPTVVRNAALGSQSMCARVGGILSAYMKTLILINHVAGYLIISITGITAGLLSFFLPETLGTKPPDSF</sequence>
<dbReference type="AlphaFoldDB" id="H2YQZ9"/>
<dbReference type="Proteomes" id="UP000007875">
    <property type="component" value="Unassembled WGS sequence"/>
</dbReference>
<dbReference type="InterPro" id="IPR020846">
    <property type="entry name" value="MFS_dom"/>
</dbReference>
<keyword evidence="3 5" id="KW-1133">Transmembrane helix</keyword>
<organism evidence="7 8">
    <name type="scientific">Ciona savignyi</name>
    <name type="common">Pacific transparent sea squirt</name>
    <dbReference type="NCBI Taxonomy" id="51511"/>
    <lineage>
        <taxon>Eukaryota</taxon>
        <taxon>Metazoa</taxon>
        <taxon>Chordata</taxon>
        <taxon>Tunicata</taxon>
        <taxon>Ascidiacea</taxon>
        <taxon>Phlebobranchia</taxon>
        <taxon>Cionidae</taxon>
        <taxon>Ciona</taxon>
    </lineage>
</organism>
<evidence type="ECO:0000313" key="8">
    <source>
        <dbReference type="Proteomes" id="UP000007875"/>
    </source>
</evidence>
<dbReference type="Ensembl" id="ENSCSAVT00000007860.1">
    <property type="protein sequence ID" value="ENSCSAVP00000007759.1"/>
    <property type="gene ID" value="ENSCSAVG00000004633.1"/>
</dbReference>